<dbReference type="AlphaFoldDB" id="A0AAN9LR62"/>
<accession>A0AAN9LR62</accession>
<comment type="caution">
    <text evidence="1">The sequence shown here is derived from an EMBL/GenBank/DDBJ whole genome shotgun (WGS) entry which is preliminary data.</text>
</comment>
<gene>
    <name evidence="1" type="ORF">VNO77_19568</name>
</gene>
<proteinExistence type="predicted"/>
<dbReference type="Proteomes" id="UP001367508">
    <property type="component" value="Unassembled WGS sequence"/>
</dbReference>
<evidence type="ECO:0000313" key="1">
    <source>
        <dbReference type="EMBL" id="KAK7338934.1"/>
    </source>
</evidence>
<protein>
    <submittedName>
        <fullName evidence="1">Uncharacterized protein</fullName>
    </submittedName>
</protein>
<sequence>MVPIKHSSLPSSLFGRVLVMHKRTAGSQILLGFSPIQRERGMRSQFESEIKLFLILSGFARFSTTFLLIATGKGSFTFLLDSSLSEVDSSPVLGGKNLNQVRIGKPPRSQPAILGPAVDIQRLSLLCTNLFSGLEILSLKDRFWAVMKRKLSKVPQQKVLGQNRNLETKGIQRRLISLDHRNLELSVGLRVLILRLCLVRIWDRASTDIMVVSIETVSKILIDVGA</sequence>
<organism evidence="1 2">
    <name type="scientific">Canavalia gladiata</name>
    <name type="common">Sword bean</name>
    <name type="synonym">Dolichos gladiatus</name>
    <dbReference type="NCBI Taxonomy" id="3824"/>
    <lineage>
        <taxon>Eukaryota</taxon>
        <taxon>Viridiplantae</taxon>
        <taxon>Streptophyta</taxon>
        <taxon>Embryophyta</taxon>
        <taxon>Tracheophyta</taxon>
        <taxon>Spermatophyta</taxon>
        <taxon>Magnoliopsida</taxon>
        <taxon>eudicotyledons</taxon>
        <taxon>Gunneridae</taxon>
        <taxon>Pentapetalae</taxon>
        <taxon>rosids</taxon>
        <taxon>fabids</taxon>
        <taxon>Fabales</taxon>
        <taxon>Fabaceae</taxon>
        <taxon>Papilionoideae</taxon>
        <taxon>50 kb inversion clade</taxon>
        <taxon>NPAAA clade</taxon>
        <taxon>indigoferoid/millettioid clade</taxon>
        <taxon>Phaseoleae</taxon>
        <taxon>Canavalia</taxon>
    </lineage>
</organism>
<dbReference type="EMBL" id="JAYMYQ010000004">
    <property type="protein sequence ID" value="KAK7338934.1"/>
    <property type="molecule type" value="Genomic_DNA"/>
</dbReference>
<name>A0AAN9LR62_CANGL</name>
<evidence type="ECO:0000313" key="2">
    <source>
        <dbReference type="Proteomes" id="UP001367508"/>
    </source>
</evidence>
<keyword evidence="2" id="KW-1185">Reference proteome</keyword>
<reference evidence="1 2" key="1">
    <citation type="submission" date="2024-01" db="EMBL/GenBank/DDBJ databases">
        <title>The genomes of 5 underutilized Papilionoideae crops provide insights into root nodulation and disease resistanc.</title>
        <authorList>
            <person name="Jiang F."/>
        </authorList>
    </citation>
    <scope>NUCLEOTIDE SEQUENCE [LARGE SCALE GENOMIC DNA]</scope>
    <source>
        <strain evidence="1">LVBAO_FW01</strain>
        <tissue evidence="1">Leaves</tissue>
    </source>
</reference>